<keyword evidence="3" id="KW-1185">Reference proteome</keyword>
<name>A0A1R0GWX4_9FUNG</name>
<sequence>MENKLWLLMAWMISGVSKKLKASDIMHFTLFFQKNGLSDVDIGTFCAATFFRFANIQKHPDYISAPRNSQRNINTLQ</sequence>
<comment type="caution">
    <text evidence="2">The sequence shown here is derived from an EMBL/GenBank/DDBJ whole genome shotgun (WGS) entry which is preliminary data.</text>
</comment>
<evidence type="ECO:0000256" key="1">
    <source>
        <dbReference type="SAM" id="SignalP"/>
    </source>
</evidence>
<protein>
    <submittedName>
        <fullName evidence="2">Uncharacterized protein</fullName>
    </submittedName>
</protein>
<reference evidence="2 3" key="1">
    <citation type="journal article" date="2016" name="Mol. Biol. Evol.">
        <title>Genome-Wide Survey of Gut Fungi (Harpellales) Reveals the First Horizontally Transferred Ubiquitin Gene from a Mosquito Host.</title>
        <authorList>
            <person name="Wang Y."/>
            <person name="White M.M."/>
            <person name="Kvist S."/>
            <person name="Moncalvo J.M."/>
        </authorList>
    </citation>
    <scope>NUCLEOTIDE SEQUENCE [LARGE SCALE GENOMIC DNA]</scope>
    <source>
        <strain evidence="2 3">ALG-7-W6</strain>
    </source>
</reference>
<proteinExistence type="predicted"/>
<feature type="chain" id="PRO_5013158771" evidence="1">
    <location>
        <begin position="23"/>
        <end position="77"/>
    </location>
</feature>
<gene>
    <name evidence="2" type="ORF">AYI68_g4499</name>
</gene>
<accession>A0A1R0GWX4</accession>
<feature type="signal peptide" evidence="1">
    <location>
        <begin position="1"/>
        <end position="22"/>
    </location>
</feature>
<evidence type="ECO:0000313" key="3">
    <source>
        <dbReference type="Proteomes" id="UP000187455"/>
    </source>
</evidence>
<organism evidence="2 3">
    <name type="scientific">Smittium mucronatum</name>
    <dbReference type="NCBI Taxonomy" id="133383"/>
    <lineage>
        <taxon>Eukaryota</taxon>
        <taxon>Fungi</taxon>
        <taxon>Fungi incertae sedis</taxon>
        <taxon>Zoopagomycota</taxon>
        <taxon>Kickxellomycotina</taxon>
        <taxon>Harpellomycetes</taxon>
        <taxon>Harpellales</taxon>
        <taxon>Legeriomycetaceae</taxon>
        <taxon>Smittium</taxon>
    </lineage>
</organism>
<evidence type="ECO:0000313" key="2">
    <source>
        <dbReference type="EMBL" id="OLY81397.1"/>
    </source>
</evidence>
<dbReference type="EMBL" id="LSSL01002497">
    <property type="protein sequence ID" value="OLY81397.1"/>
    <property type="molecule type" value="Genomic_DNA"/>
</dbReference>
<dbReference type="Proteomes" id="UP000187455">
    <property type="component" value="Unassembled WGS sequence"/>
</dbReference>
<dbReference type="AlphaFoldDB" id="A0A1R0GWX4"/>
<keyword evidence="1" id="KW-0732">Signal</keyword>